<protein>
    <recommendedName>
        <fullName evidence="1">DUF3846 domain-containing protein</fullName>
    </recommendedName>
</protein>
<feature type="domain" description="DUF3846" evidence="1">
    <location>
        <begin position="12"/>
        <end position="103"/>
    </location>
</feature>
<evidence type="ECO:0000313" key="3">
    <source>
        <dbReference type="Proteomes" id="UP000193801"/>
    </source>
</evidence>
<proteinExistence type="predicted"/>
<name>A0ABX3VSX4_9MYCO</name>
<keyword evidence="3" id="KW-1185">Reference proteome</keyword>
<dbReference type="Pfam" id="PF12957">
    <property type="entry name" value="DUF3846"/>
    <property type="match status" value="1"/>
</dbReference>
<accession>A0ABX3VSX4</accession>
<dbReference type="EMBL" id="LQPK01000005">
    <property type="protein sequence ID" value="ORW33245.1"/>
    <property type="molecule type" value="Genomic_DNA"/>
</dbReference>
<sequence length="114" mass="12244">MIAQGGGARLLEMRPGDTLKPLQDAVGGLIQRVTAQGVDFWVAEEAKLMDDWYERLNGVATDLLYQLDPRWRGLDVLVGTVVLTGGADSDGEIVSAPESLLREFGLTTEPGGES</sequence>
<evidence type="ECO:0000259" key="1">
    <source>
        <dbReference type="Pfam" id="PF12957"/>
    </source>
</evidence>
<gene>
    <name evidence="2" type="ORF">AWB91_08955</name>
</gene>
<evidence type="ECO:0000313" key="2">
    <source>
        <dbReference type="EMBL" id="ORW33245.1"/>
    </source>
</evidence>
<dbReference type="InterPro" id="IPR024559">
    <property type="entry name" value="DUF3846"/>
</dbReference>
<organism evidence="2 3">
    <name type="scientific">Mycobacterium paraense</name>
    <dbReference type="NCBI Taxonomy" id="767916"/>
    <lineage>
        <taxon>Bacteria</taxon>
        <taxon>Bacillati</taxon>
        <taxon>Actinomycetota</taxon>
        <taxon>Actinomycetes</taxon>
        <taxon>Mycobacteriales</taxon>
        <taxon>Mycobacteriaceae</taxon>
        <taxon>Mycobacterium</taxon>
        <taxon>Mycobacterium simiae complex</taxon>
    </lineage>
</organism>
<dbReference type="Proteomes" id="UP000193801">
    <property type="component" value="Unassembled WGS sequence"/>
</dbReference>
<reference evidence="2 3" key="1">
    <citation type="journal article" date="2015" name="Emerg. Microbes Infect.">
        <title>Characterization of 17 strains belonging to the Mycobacterium simiae complex and description of Mycobacterium paraense sp. nov.</title>
        <authorList>
            <person name="Fusco da Costa A.R."/>
            <person name="Fedrizzi T."/>
            <person name="Lopes M.L."/>
            <person name="Pecorari M."/>
            <person name="Oliveira da Costa W.L."/>
            <person name="Giacobazzi E."/>
            <person name="da Costa Bahia J.R."/>
            <person name="De Sanctis V."/>
            <person name="Batista Lima K.V."/>
            <person name="Bertorelli R."/>
            <person name="Grottola A."/>
            <person name="Fabio A."/>
            <person name="Mariottini A."/>
            <person name="Ferretti P."/>
            <person name="Di Leva F."/>
            <person name="Fregni Serpini G."/>
            <person name="Tagliazucchi S."/>
            <person name="Rumpianesi F."/>
            <person name="Jousson O."/>
            <person name="Segata N."/>
            <person name="Tortoli E."/>
        </authorList>
    </citation>
    <scope>NUCLEOTIDE SEQUENCE [LARGE SCALE GENOMIC DNA]</scope>
    <source>
        <strain evidence="2 3">FI-07156</strain>
    </source>
</reference>
<comment type="caution">
    <text evidence="2">The sequence shown here is derived from an EMBL/GenBank/DDBJ whole genome shotgun (WGS) entry which is preliminary data.</text>
</comment>